<keyword evidence="6" id="KW-0687">Ribonucleoprotein</keyword>
<organism evidence="10 11">
    <name type="scientific">Endocarpon pusillum</name>
    <dbReference type="NCBI Taxonomy" id="364733"/>
    <lineage>
        <taxon>Eukaryota</taxon>
        <taxon>Fungi</taxon>
        <taxon>Dikarya</taxon>
        <taxon>Ascomycota</taxon>
        <taxon>Pezizomycotina</taxon>
        <taxon>Eurotiomycetes</taxon>
        <taxon>Chaetothyriomycetidae</taxon>
        <taxon>Verrucariales</taxon>
        <taxon>Verrucariaceae</taxon>
        <taxon>Endocarpon</taxon>
    </lineage>
</organism>
<comment type="caution">
    <text evidence="10">The sequence shown here is derived from an EMBL/GenBank/DDBJ whole genome shotgun (WGS) entry which is preliminary data.</text>
</comment>
<comment type="subcellular location">
    <subcellularLocation>
        <location evidence="1">Mitochondrion</location>
    </subcellularLocation>
</comment>
<dbReference type="Pfam" id="PF13741">
    <property type="entry name" value="MRP-S25"/>
    <property type="match status" value="1"/>
</dbReference>
<keyword evidence="5" id="KW-0496">Mitochondrion</keyword>
<dbReference type="OrthoDB" id="5542239at2759"/>
<dbReference type="PANTHER" id="PTHR37799">
    <property type="entry name" value="37S RIBOSOMAL PROTEIN S25, MITOCHONDRIAL"/>
    <property type="match status" value="1"/>
</dbReference>
<feature type="region of interest" description="Disordered" evidence="9">
    <location>
        <begin position="57"/>
        <end position="90"/>
    </location>
</feature>
<keyword evidence="11" id="KW-1185">Reference proteome</keyword>
<dbReference type="Proteomes" id="UP000606974">
    <property type="component" value="Unassembled WGS sequence"/>
</dbReference>
<gene>
    <name evidence="10" type="ORF">GJ744_001368</name>
</gene>
<dbReference type="EMBL" id="JAACFV010000012">
    <property type="protein sequence ID" value="KAF7512433.1"/>
    <property type="molecule type" value="Genomic_DNA"/>
</dbReference>
<dbReference type="AlphaFoldDB" id="A0A8H7ANP7"/>
<dbReference type="PANTHER" id="PTHR37799:SF1">
    <property type="entry name" value="SMALL RIBOSOMAL SUBUNIT PROTEIN MS23"/>
    <property type="match status" value="1"/>
</dbReference>
<name>A0A8H7ANP7_9EURO</name>
<evidence type="ECO:0000256" key="9">
    <source>
        <dbReference type="SAM" id="MobiDB-lite"/>
    </source>
</evidence>
<evidence type="ECO:0000256" key="3">
    <source>
        <dbReference type="ARBA" id="ARBA00011526"/>
    </source>
</evidence>
<evidence type="ECO:0000256" key="2">
    <source>
        <dbReference type="ARBA" id="ARBA00009864"/>
    </source>
</evidence>
<evidence type="ECO:0000256" key="4">
    <source>
        <dbReference type="ARBA" id="ARBA00022980"/>
    </source>
</evidence>
<feature type="compositionally biased region" description="Polar residues" evidence="9">
    <location>
        <begin position="59"/>
        <end position="84"/>
    </location>
</feature>
<evidence type="ECO:0000313" key="10">
    <source>
        <dbReference type="EMBL" id="KAF7512433.1"/>
    </source>
</evidence>
<sequence>MGRLNLAALRVRRRAIADFETGRTRMKPIWLEVVADIPPAQIFTRQQPIQHPLTKIRTKTISPPSNSDSQLPPRTSTEVTTIKPTRSKKRASQVFQPVPIRYEEDELRKQFYSDHPWELARPRVVLETSGDNYTHRDYSRNVRSPSAQLNGESVVQRQLYLLHNVPDIKESQAYDMARKEFYAHRLREEIERRVAAEEAEAVGADFGPSINQRSIELENKTYDEWARWSRQTVIENMQKSAAFTGQMLEGGGGAGGFGDAVAQGSDGQVGGKGFAVQ</sequence>
<evidence type="ECO:0000256" key="6">
    <source>
        <dbReference type="ARBA" id="ARBA00023274"/>
    </source>
</evidence>
<evidence type="ECO:0000256" key="5">
    <source>
        <dbReference type="ARBA" id="ARBA00023128"/>
    </source>
</evidence>
<evidence type="ECO:0000256" key="1">
    <source>
        <dbReference type="ARBA" id="ARBA00004173"/>
    </source>
</evidence>
<proteinExistence type="inferred from homology"/>
<reference evidence="10" key="1">
    <citation type="submission" date="2020-02" db="EMBL/GenBank/DDBJ databases">
        <authorList>
            <person name="Palmer J.M."/>
        </authorList>
    </citation>
    <scope>NUCLEOTIDE SEQUENCE</scope>
    <source>
        <strain evidence="10">EPUS1.4</strain>
        <tissue evidence="10">Thallus</tissue>
    </source>
</reference>
<evidence type="ECO:0000256" key="7">
    <source>
        <dbReference type="ARBA" id="ARBA00035137"/>
    </source>
</evidence>
<comment type="subunit">
    <text evidence="3">Component of the mitochondrial small ribosomal subunit.</text>
</comment>
<dbReference type="InterPro" id="IPR016939">
    <property type="entry name" value="Ribosomal_mS23_fun"/>
</dbReference>
<keyword evidence="4" id="KW-0689">Ribosomal protein</keyword>
<comment type="similarity">
    <text evidence="2">Belongs to the mitochondrion-specific ribosomal protein mS23 family.</text>
</comment>
<accession>A0A8H7ANP7</accession>
<dbReference type="GO" id="GO:0005763">
    <property type="term" value="C:mitochondrial small ribosomal subunit"/>
    <property type="evidence" value="ECO:0007669"/>
    <property type="project" value="InterPro"/>
</dbReference>
<dbReference type="GO" id="GO:0003735">
    <property type="term" value="F:structural constituent of ribosome"/>
    <property type="evidence" value="ECO:0007669"/>
    <property type="project" value="InterPro"/>
</dbReference>
<evidence type="ECO:0000256" key="8">
    <source>
        <dbReference type="ARBA" id="ARBA00035421"/>
    </source>
</evidence>
<evidence type="ECO:0000313" key="11">
    <source>
        <dbReference type="Proteomes" id="UP000606974"/>
    </source>
</evidence>
<protein>
    <recommendedName>
        <fullName evidence="7">Small ribosomal subunit protein mS23</fullName>
    </recommendedName>
    <alternativeName>
        <fullName evidence="8">37S ribosomal protein S25, mitochondrial</fullName>
    </alternativeName>
</protein>